<proteinExistence type="predicted"/>
<dbReference type="Pfam" id="PF16842">
    <property type="entry name" value="RRM_occluded"/>
    <property type="match status" value="1"/>
</dbReference>
<dbReference type="Proteomes" id="UP001219355">
    <property type="component" value="Chromosome 3"/>
</dbReference>
<feature type="domain" description="RRM" evidence="11">
    <location>
        <begin position="896"/>
        <end position="973"/>
    </location>
</feature>
<feature type="compositionally biased region" description="Polar residues" evidence="10">
    <location>
        <begin position="1081"/>
        <end position="1099"/>
    </location>
</feature>
<dbReference type="CDD" id="cd12299">
    <property type="entry name" value="RRM4_Prp24"/>
    <property type="match status" value="1"/>
</dbReference>
<dbReference type="InterPro" id="IPR000504">
    <property type="entry name" value="RRM_dom"/>
</dbReference>
<dbReference type="FunFam" id="3.30.70.330:FF:000588">
    <property type="entry name" value="Pre-mRNA splicing factor (Prp24), putative"/>
    <property type="match status" value="1"/>
</dbReference>
<dbReference type="GO" id="GO:0005688">
    <property type="term" value="C:U6 snRNP"/>
    <property type="evidence" value="ECO:0007669"/>
    <property type="project" value="UniProtKB-ARBA"/>
</dbReference>
<feature type="compositionally biased region" description="Polar residues" evidence="10">
    <location>
        <begin position="73"/>
        <end position="92"/>
    </location>
</feature>
<name>A0AAF0DNY4_9EURO</name>
<dbReference type="FunFam" id="1.25.40.10:FF:000632">
    <property type="entry name" value="Pre-mRNA splicing factor (Prp24), putative"/>
    <property type="match status" value="1"/>
</dbReference>
<comment type="function">
    <text evidence="7">Functions as a recycling factor of the spliceosome, a machinery that forms on each precursor-messenger RNA (pre-mRNA) and catalyzes the removal of introns. Chaperones the re-annealing of U4 and U6 snRNAs (small nuclear RNAs) released from previous rounds of splicing, an initial step in reforming the U4/U6-U5 tri-snRNP (small nuclear ribonucleoprotein) that can reassemble into another spliceosome complex; this step involves binding U6 and facilitating the unwinding of the U6 internal stem loop, followed by base-pairing of U6 to U4.</text>
</comment>
<evidence type="ECO:0000259" key="11">
    <source>
        <dbReference type="PROSITE" id="PS50102"/>
    </source>
</evidence>
<keyword evidence="6" id="KW-0539">Nucleus</keyword>
<dbReference type="GO" id="GO:0003723">
    <property type="term" value="F:RNA binding"/>
    <property type="evidence" value="ECO:0007669"/>
    <property type="project" value="UniProtKB-UniRule"/>
</dbReference>
<evidence type="ECO:0000256" key="6">
    <source>
        <dbReference type="ARBA" id="ARBA00023242"/>
    </source>
</evidence>
<feature type="compositionally biased region" description="Polar residues" evidence="10">
    <location>
        <begin position="1248"/>
        <end position="1271"/>
    </location>
</feature>
<dbReference type="PROSITE" id="PS50102">
    <property type="entry name" value="RRM"/>
    <property type="match status" value="4"/>
</dbReference>
<dbReference type="InterPro" id="IPR035979">
    <property type="entry name" value="RBD_domain_sf"/>
</dbReference>
<reference evidence="12" key="1">
    <citation type="submission" date="2023-03" db="EMBL/GenBank/DDBJ databases">
        <title>Emydomyces testavorans Genome Sequence.</title>
        <authorList>
            <person name="Hoyer L."/>
        </authorList>
    </citation>
    <scope>NUCLEOTIDE SEQUENCE</scope>
    <source>
        <strain evidence="12">16-2883</strain>
    </source>
</reference>
<dbReference type="FunFam" id="3.30.70.330:FF:000365">
    <property type="entry name" value="U4/U6 snRNA-associated-splicing factor PRP24"/>
    <property type="match status" value="1"/>
</dbReference>
<dbReference type="SMART" id="SM00386">
    <property type="entry name" value="HAT"/>
    <property type="match status" value="4"/>
</dbReference>
<dbReference type="SMART" id="SM00360">
    <property type="entry name" value="RRM"/>
    <property type="match status" value="4"/>
</dbReference>
<dbReference type="SUPFAM" id="SSF54928">
    <property type="entry name" value="RNA-binding domain, RBD"/>
    <property type="match status" value="4"/>
</dbReference>
<dbReference type="EMBL" id="CP120629">
    <property type="protein sequence ID" value="WEW60200.1"/>
    <property type="molecule type" value="Genomic_DNA"/>
</dbReference>
<feature type="region of interest" description="Disordered" evidence="10">
    <location>
        <begin position="1"/>
        <end position="160"/>
    </location>
</feature>
<dbReference type="FunFam" id="1.25.40.10:FF:000633">
    <property type="entry name" value="Pre-mRNA splicing factor (Prp24), putative"/>
    <property type="match status" value="1"/>
</dbReference>
<feature type="compositionally biased region" description="Polar residues" evidence="10">
    <location>
        <begin position="118"/>
        <end position="131"/>
    </location>
</feature>
<evidence type="ECO:0000256" key="9">
    <source>
        <dbReference type="PROSITE-ProRule" id="PRU00176"/>
    </source>
</evidence>
<accession>A0AAF0DNY4</accession>
<evidence type="ECO:0000256" key="4">
    <source>
        <dbReference type="ARBA" id="ARBA00022884"/>
    </source>
</evidence>
<dbReference type="CDD" id="cd12296">
    <property type="entry name" value="RRM1_Prp24"/>
    <property type="match status" value="1"/>
</dbReference>
<dbReference type="Gene3D" id="1.25.40.10">
    <property type="entry name" value="Tetratricopeptide repeat domain"/>
    <property type="match status" value="2"/>
</dbReference>
<keyword evidence="4 9" id="KW-0694">RNA-binding</keyword>
<keyword evidence="13" id="KW-1185">Reference proteome</keyword>
<dbReference type="InterPro" id="IPR031766">
    <property type="entry name" value="RRM_occluded"/>
</dbReference>
<dbReference type="Gene3D" id="3.30.70.330">
    <property type="match status" value="4"/>
</dbReference>
<gene>
    <name evidence="12" type="primary">PRP24</name>
    <name evidence="12" type="ORF">PRK78_005685</name>
</gene>
<feature type="compositionally biased region" description="Polar residues" evidence="10">
    <location>
        <begin position="1279"/>
        <end position="1294"/>
    </location>
</feature>
<evidence type="ECO:0000256" key="1">
    <source>
        <dbReference type="ARBA" id="ARBA00004123"/>
    </source>
</evidence>
<dbReference type="InterPro" id="IPR003107">
    <property type="entry name" value="HAT"/>
</dbReference>
<feature type="region of interest" description="Disordered" evidence="10">
    <location>
        <begin position="785"/>
        <end position="820"/>
    </location>
</feature>
<keyword evidence="2" id="KW-0507">mRNA processing</keyword>
<dbReference type="Pfam" id="PF00076">
    <property type="entry name" value="RRM_1"/>
    <property type="match status" value="3"/>
</dbReference>
<dbReference type="GO" id="GO:0008380">
    <property type="term" value="P:RNA splicing"/>
    <property type="evidence" value="ECO:0007669"/>
    <property type="project" value="UniProtKB-KW"/>
</dbReference>
<keyword evidence="3" id="KW-0677">Repeat</keyword>
<keyword evidence="5" id="KW-0508">mRNA splicing</keyword>
<dbReference type="InterPro" id="IPR034398">
    <property type="entry name" value="Prp24_RRM2"/>
</dbReference>
<dbReference type="PANTHER" id="PTHR24012">
    <property type="entry name" value="RNA BINDING PROTEIN"/>
    <property type="match status" value="1"/>
</dbReference>
<feature type="domain" description="RRM" evidence="11">
    <location>
        <begin position="987"/>
        <end position="1063"/>
    </location>
</feature>
<evidence type="ECO:0000256" key="10">
    <source>
        <dbReference type="SAM" id="MobiDB-lite"/>
    </source>
</evidence>
<sequence length="1294" mass="144818">MDINSLLSHDATPSSQARPAPVNSPRRRKSHNIRSNSRQNMASSPLVHQVLTPSNRHESSPIISPIVGPVRSSGGTPPSADLTSTRQASTPGMDTLADLASMQQHQPQRPSAPRLRNTESYESQLSPSTMYPNVPAVPHTAPTPRPYEKAMSDGSGDAPRRDYSNTCLNLEARKQATELCSEIQRNPHAYDARVKFIKLLHQGFVDHVYPPSSPSSRGDPHRYDVLKDLRAAREELDNLFAIGEDLWAEWIQDESLLARTVEERISVMELCQRSVEEEFGSTKLWIVYGDWMLYLYDSAFKPGETNASQGQWSEEDKMVGREVFGWQSVMDVWRKGAEATRWRINDSHLVWNRYLELAMRDLAASPTPEKASQIRGLFESRLQTPHMAWDQTFQIFSNFTSTYYNANYEDIMVSMNAKAADIKATCDAREANELALQRAAESRDVAAEWTAFSQYIDLETSHKYKKPMFGFQLITTLFQRAVLRFPTDANFWDDYVMYVVNESMRRRTNEPVIPVIERATRHCPWSGSLWSQLLLSAERAGYSFQNISDLKHKATRTGLLEAAGVDEVLKVHTTWCSYLRRLPFQSDSTDEDLDVAEVGMRSAIESVQAMGDKGDRTVPNDPLFRLERIYIRYLSESGSWDSARETFKGLIGRHGHSYEFWLMFYTWELLCWSKFTQGDGPRKAPPPHYATAVLKQALRRDDLDWPEKIMDTYIAHCEQYEDAEELQLAIVEIRKVTKRVAKRREKEALETASQQRATVVQAVQATQNHVDETVLVGKRKRESADVNGLVNKKPKAEAREETELGAPATPQALPKRDRENSSVLVRNLPLDIPVVKVRQFFRDCGKINSLKLLPADEVSVSAIIEFDSREDAEAAVTRDQKALEGREISVQLETKSTLFVTNFPPEADESYIRDLFKPYGEIVEVRFPSLKFNTHRRFCYVQFISAADAHAATELNQKPVGRGLNIVVKISDPSRRQTRSGALEEGREIHISNLDWKATEDDLIELFTAFGKVEVARIPTKADGGSKGFAFVAFSTPEAANAALAMDQKEFRSRPLHVKLSTHTGAKRQSTTIFSRIGRSKSLSMEPNGGSASSPTSMGTGDLPVGEQKLRTLGLMNIPDTVNDARIRALVEPYGPLVKIILRPDHQGAIVEFMDVSDAGKAALGLDGQEISPGRPVRVGQVSEMLKQSAEHKVDRIQVGKQKTNPALMAQPSAPILRPGQRGRAGKRGGLGMKRGGFNGRGGVASATVKNESQHSQSDHNAASNHSSTEAPKPKSNSDFRAMITQSTTKSTES</sequence>
<feature type="region of interest" description="Disordered" evidence="10">
    <location>
        <begin position="1207"/>
        <end position="1294"/>
    </location>
</feature>
<dbReference type="CDD" id="cd00590">
    <property type="entry name" value="RRM_SF"/>
    <property type="match status" value="1"/>
</dbReference>
<dbReference type="InterPro" id="IPR012677">
    <property type="entry name" value="Nucleotide-bd_a/b_plait_sf"/>
</dbReference>
<dbReference type="InterPro" id="IPR034397">
    <property type="entry name" value="Prp24_RRM1"/>
</dbReference>
<evidence type="ECO:0000256" key="8">
    <source>
        <dbReference type="ARBA" id="ARBA00093627"/>
    </source>
</evidence>
<feature type="domain" description="RRM" evidence="11">
    <location>
        <begin position="1111"/>
        <end position="1184"/>
    </location>
</feature>
<evidence type="ECO:0000256" key="3">
    <source>
        <dbReference type="ARBA" id="ARBA00022737"/>
    </source>
</evidence>
<evidence type="ECO:0000256" key="5">
    <source>
        <dbReference type="ARBA" id="ARBA00023187"/>
    </source>
</evidence>
<feature type="domain" description="RRM" evidence="11">
    <location>
        <begin position="821"/>
        <end position="895"/>
    </location>
</feature>
<evidence type="ECO:0000256" key="7">
    <source>
        <dbReference type="ARBA" id="ARBA00093374"/>
    </source>
</evidence>
<feature type="compositionally biased region" description="Gly residues" evidence="10">
    <location>
        <begin position="1228"/>
        <end position="1243"/>
    </location>
</feature>
<dbReference type="SUPFAM" id="SSF48452">
    <property type="entry name" value="TPR-like"/>
    <property type="match status" value="1"/>
</dbReference>
<feature type="compositionally biased region" description="Polar residues" evidence="10">
    <location>
        <begin position="33"/>
        <end position="43"/>
    </location>
</feature>
<organism evidence="12 13">
    <name type="scientific">Emydomyces testavorans</name>
    <dbReference type="NCBI Taxonomy" id="2070801"/>
    <lineage>
        <taxon>Eukaryota</taxon>
        <taxon>Fungi</taxon>
        <taxon>Dikarya</taxon>
        <taxon>Ascomycota</taxon>
        <taxon>Pezizomycotina</taxon>
        <taxon>Eurotiomycetes</taxon>
        <taxon>Eurotiomycetidae</taxon>
        <taxon>Onygenales</taxon>
        <taxon>Nannizziopsiaceae</taxon>
        <taxon>Emydomyces</taxon>
    </lineage>
</organism>
<evidence type="ECO:0000256" key="2">
    <source>
        <dbReference type="ARBA" id="ARBA00022664"/>
    </source>
</evidence>
<feature type="compositionally biased region" description="Polar residues" evidence="10">
    <location>
        <begin position="1"/>
        <end position="17"/>
    </location>
</feature>
<dbReference type="CDD" id="cd12297">
    <property type="entry name" value="RRM2_Prp24"/>
    <property type="match status" value="1"/>
</dbReference>
<dbReference type="GO" id="GO:0006397">
    <property type="term" value="P:mRNA processing"/>
    <property type="evidence" value="ECO:0007669"/>
    <property type="project" value="UniProtKB-KW"/>
</dbReference>
<evidence type="ECO:0000313" key="12">
    <source>
        <dbReference type="EMBL" id="WEW60200.1"/>
    </source>
</evidence>
<protein>
    <recommendedName>
        <fullName evidence="8">U4/U6 snRNA-associated-splicing factor PRP24</fullName>
    </recommendedName>
</protein>
<feature type="region of interest" description="Disordered" evidence="10">
    <location>
        <begin position="1080"/>
        <end position="1102"/>
    </location>
</feature>
<comment type="subcellular location">
    <subcellularLocation>
        <location evidence="1">Nucleus</location>
    </subcellularLocation>
</comment>
<dbReference type="InterPro" id="IPR011990">
    <property type="entry name" value="TPR-like_helical_dom_sf"/>
</dbReference>
<evidence type="ECO:0000313" key="13">
    <source>
        <dbReference type="Proteomes" id="UP001219355"/>
    </source>
</evidence>